<dbReference type="AlphaFoldDB" id="A0A2V3J6I6"/>
<reference evidence="1 2" key="1">
    <citation type="journal article" date="2018" name="Mol. Biol. Evol.">
        <title>Analysis of the draft genome of the red seaweed Gracilariopsis chorda provides insights into genome size evolution in Rhodophyta.</title>
        <authorList>
            <person name="Lee J."/>
            <person name="Yang E.C."/>
            <person name="Graf L."/>
            <person name="Yang J.H."/>
            <person name="Qiu H."/>
            <person name="Zel Zion U."/>
            <person name="Chan C.X."/>
            <person name="Stephens T.G."/>
            <person name="Weber A.P.M."/>
            <person name="Boo G.H."/>
            <person name="Boo S.M."/>
            <person name="Kim K.M."/>
            <person name="Shin Y."/>
            <person name="Jung M."/>
            <person name="Lee S.J."/>
            <person name="Yim H.S."/>
            <person name="Lee J.H."/>
            <person name="Bhattacharya D."/>
            <person name="Yoon H.S."/>
        </authorList>
    </citation>
    <scope>NUCLEOTIDE SEQUENCE [LARGE SCALE GENOMIC DNA]</scope>
    <source>
        <strain evidence="1 2">SKKU-2015</strain>
        <tissue evidence="1">Whole body</tissue>
    </source>
</reference>
<dbReference type="OrthoDB" id="428346at2759"/>
<dbReference type="Gene3D" id="3.40.50.11350">
    <property type="match status" value="1"/>
</dbReference>
<dbReference type="EMBL" id="NBIV01000004">
    <property type="protein sequence ID" value="PXF49607.1"/>
    <property type="molecule type" value="Genomic_DNA"/>
</dbReference>
<organism evidence="1 2">
    <name type="scientific">Gracilariopsis chorda</name>
    <dbReference type="NCBI Taxonomy" id="448386"/>
    <lineage>
        <taxon>Eukaryota</taxon>
        <taxon>Rhodophyta</taxon>
        <taxon>Florideophyceae</taxon>
        <taxon>Rhodymeniophycidae</taxon>
        <taxon>Gracilariales</taxon>
        <taxon>Gracilariaceae</taxon>
        <taxon>Gracilariopsis</taxon>
    </lineage>
</organism>
<protein>
    <submittedName>
        <fullName evidence="1">Uncharacterized protein</fullName>
    </submittedName>
</protein>
<proteinExistence type="predicted"/>
<comment type="caution">
    <text evidence="1">The sequence shown here is derived from an EMBL/GenBank/DDBJ whole genome shotgun (WGS) entry which is preliminary data.</text>
</comment>
<gene>
    <name evidence="1" type="ORF">BWQ96_00677</name>
</gene>
<evidence type="ECO:0000313" key="2">
    <source>
        <dbReference type="Proteomes" id="UP000247409"/>
    </source>
</evidence>
<evidence type="ECO:0000313" key="1">
    <source>
        <dbReference type="EMBL" id="PXF49607.1"/>
    </source>
</evidence>
<name>A0A2V3J6I6_9FLOR</name>
<dbReference type="Proteomes" id="UP000247409">
    <property type="component" value="Unassembled WGS sequence"/>
</dbReference>
<keyword evidence="2" id="KW-1185">Reference proteome</keyword>
<accession>A0A2V3J6I6</accession>
<sequence>MQESLQALKRVLIDRYVLWHHSTVSKVREGELDGSSVRTLVFVGNEGRHGLGDRLRGMLFAYLAAVFSNRLLLIHWQDPFPLSTVLVNSVHSNYTYDASLFPSRTKEEGGEEDKVYVKKATLMEMHLFTGIHRMLVLECEPRPSLDDVFKAMRKFPRLQTSIAMKKILPLRRRPHPNQFFPLIFKALLRPSAALRKMMAEIIDKHNRFAPSRLWKQGPLKRIDTGKPFISVHARLGYGVAEYIKRFKSQMSGRTMESVAECMAQIAMRLAKRENVTHPPRFYLATDTEQFRLMFKTALMRMDRQAKVMYGTWVMKHVKEMQGHTTDDLRLFRYTFMDLYIMSKGEAILRSNSGFPNLAVWMGGIPSQMGFNINDCPLVLQGA</sequence>